<protein>
    <submittedName>
        <fullName evidence="1">Uncharacterized protein</fullName>
    </submittedName>
</protein>
<dbReference type="VEuPathDB" id="FungiDB:RhiirFUN_016319"/>
<evidence type="ECO:0000313" key="2">
    <source>
        <dbReference type="Proteomes" id="UP000018888"/>
    </source>
</evidence>
<accession>A0A2P4QC71</accession>
<dbReference type="Proteomes" id="UP000018888">
    <property type="component" value="Unassembled WGS sequence"/>
</dbReference>
<dbReference type="EMBL" id="AUPC02000063">
    <property type="protein sequence ID" value="POG75214.1"/>
    <property type="molecule type" value="Genomic_DNA"/>
</dbReference>
<organism evidence="1 2">
    <name type="scientific">Rhizophagus irregularis (strain DAOM 181602 / DAOM 197198 / MUCL 43194)</name>
    <name type="common">Arbuscular mycorrhizal fungus</name>
    <name type="synonym">Glomus intraradices</name>
    <dbReference type="NCBI Taxonomy" id="747089"/>
    <lineage>
        <taxon>Eukaryota</taxon>
        <taxon>Fungi</taxon>
        <taxon>Fungi incertae sedis</taxon>
        <taxon>Mucoromycota</taxon>
        <taxon>Glomeromycotina</taxon>
        <taxon>Glomeromycetes</taxon>
        <taxon>Glomerales</taxon>
        <taxon>Glomeraceae</taxon>
        <taxon>Rhizophagus</taxon>
    </lineage>
</organism>
<name>A0A2P4QC71_RHIID</name>
<gene>
    <name evidence="1" type="ORF">GLOIN_2v1567819</name>
</gene>
<sequence length="67" mass="8103">MIERMSEKENLKDKSLTKLELELKRQIFKQNQIFSNITKIFKMSYQMCANFINTPYNNIPLDKCHPY</sequence>
<dbReference type="AlphaFoldDB" id="A0A2P4QC71"/>
<evidence type="ECO:0000313" key="1">
    <source>
        <dbReference type="EMBL" id="POG75214.1"/>
    </source>
</evidence>
<reference evidence="1 2" key="1">
    <citation type="journal article" date="2013" name="Proc. Natl. Acad. Sci. U.S.A.">
        <title>Genome of an arbuscular mycorrhizal fungus provides insight into the oldest plant symbiosis.</title>
        <authorList>
            <person name="Tisserant E."/>
            <person name="Malbreil M."/>
            <person name="Kuo A."/>
            <person name="Kohler A."/>
            <person name="Symeonidi A."/>
            <person name="Balestrini R."/>
            <person name="Charron P."/>
            <person name="Duensing N."/>
            <person name="Frei Dit Frey N."/>
            <person name="Gianinazzi-Pearson V."/>
            <person name="Gilbert L.B."/>
            <person name="Handa Y."/>
            <person name="Herr J.R."/>
            <person name="Hijri M."/>
            <person name="Koul R."/>
            <person name="Kawaguchi M."/>
            <person name="Krajinski F."/>
            <person name="Lammers P.J."/>
            <person name="Masclaux F.G."/>
            <person name="Murat C."/>
            <person name="Morin E."/>
            <person name="Ndikumana S."/>
            <person name="Pagni M."/>
            <person name="Petitpierre D."/>
            <person name="Requena N."/>
            <person name="Rosikiewicz P."/>
            <person name="Riley R."/>
            <person name="Saito K."/>
            <person name="San Clemente H."/>
            <person name="Shapiro H."/>
            <person name="van Tuinen D."/>
            <person name="Becard G."/>
            <person name="Bonfante P."/>
            <person name="Paszkowski U."/>
            <person name="Shachar-Hill Y.Y."/>
            <person name="Tuskan G.A."/>
            <person name="Young P.W."/>
            <person name="Sanders I.R."/>
            <person name="Henrissat B."/>
            <person name="Rensing S.A."/>
            <person name="Grigoriev I.V."/>
            <person name="Corradi N."/>
            <person name="Roux C."/>
            <person name="Martin F."/>
        </authorList>
    </citation>
    <scope>NUCLEOTIDE SEQUENCE [LARGE SCALE GENOMIC DNA]</scope>
    <source>
        <strain evidence="1 2">DAOM 197198</strain>
    </source>
</reference>
<reference evidence="1 2" key="2">
    <citation type="journal article" date="2018" name="New Phytol.">
        <title>High intraspecific genome diversity in the model arbuscular mycorrhizal symbiont Rhizophagus irregularis.</title>
        <authorList>
            <person name="Chen E.C.H."/>
            <person name="Morin E."/>
            <person name="Beaudet D."/>
            <person name="Noel J."/>
            <person name="Yildirir G."/>
            <person name="Ndikumana S."/>
            <person name="Charron P."/>
            <person name="St-Onge C."/>
            <person name="Giorgi J."/>
            <person name="Kruger M."/>
            <person name="Marton T."/>
            <person name="Ropars J."/>
            <person name="Grigoriev I.V."/>
            <person name="Hainaut M."/>
            <person name="Henrissat B."/>
            <person name="Roux C."/>
            <person name="Martin F."/>
            <person name="Corradi N."/>
        </authorList>
    </citation>
    <scope>NUCLEOTIDE SEQUENCE [LARGE SCALE GENOMIC DNA]</scope>
    <source>
        <strain evidence="1 2">DAOM 197198</strain>
    </source>
</reference>
<proteinExistence type="predicted"/>
<keyword evidence="2" id="KW-1185">Reference proteome</keyword>
<comment type="caution">
    <text evidence="1">The sequence shown here is derived from an EMBL/GenBank/DDBJ whole genome shotgun (WGS) entry which is preliminary data.</text>
</comment>